<evidence type="ECO:0000259" key="2">
    <source>
        <dbReference type="Pfam" id="PF15386"/>
    </source>
</evidence>
<accession>A0AAN7VIL8</accession>
<evidence type="ECO:0000313" key="3">
    <source>
        <dbReference type="EMBL" id="KAK5647274.1"/>
    </source>
</evidence>
<sequence>MRKLSVEQYYCDKKVKRLPSTLETIFEEPKQQNNEEQFIGTRKYKRALHFHQDVATEAS</sequence>
<comment type="caution">
    <text evidence="3">The sequence shown here is derived from an EMBL/GenBank/DDBJ whole genome shotgun (WGS) entry which is preliminary data.</text>
</comment>
<feature type="domain" description="Tantalus-like" evidence="2">
    <location>
        <begin position="2"/>
        <end position="43"/>
    </location>
</feature>
<reference evidence="3 4" key="1">
    <citation type="journal article" date="2024" name="Insects">
        <title>An Improved Chromosome-Level Genome Assembly of the Firefly Pyrocoelia pectoralis.</title>
        <authorList>
            <person name="Fu X."/>
            <person name="Meyer-Rochow V.B."/>
            <person name="Ballantyne L."/>
            <person name="Zhu X."/>
        </authorList>
    </citation>
    <scope>NUCLEOTIDE SEQUENCE [LARGE SCALE GENOMIC DNA]</scope>
    <source>
        <strain evidence="3">XCY_ONT2</strain>
    </source>
</reference>
<protein>
    <recommendedName>
        <fullName evidence="2">Tantalus-like domain-containing protein</fullName>
    </recommendedName>
</protein>
<gene>
    <name evidence="3" type="ORF">RI129_002166</name>
</gene>
<evidence type="ECO:0000313" key="4">
    <source>
        <dbReference type="Proteomes" id="UP001329430"/>
    </source>
</evidence>
<proteinExistence type="predicted"/>
<dbReference type="InterPro" id="IPR028149">
    <property type="entry name" value="Tantalus-like"/>
</dbReference>
<keyword evidence="4" id="KW-1185">Reference proteome</keyword>
<dbReference type="EMBL" id="JAVRBK010000002">
    <property type="protein sequence ID" value="KAK5647274.1"/>
    <property type="molecule type" value="Genomic_DNA"/>
</dbReference>
<dbReference type="Pfam" id="PF15386">
    <property type="entry name" value="Tantalus"/>
    <property type="match status" value="1"/>
</dbReference>
<name>A0AAN7VIL8_9COLE</name>
<organism evidence="3 4">
    <name type="scientific">Pyrocoelia pectoralis</name>
    <dbReference type="NCBI Taxonomy" id="417401"/>
    <lineage>
        <taxon>Eukaryota</taxon>
        <taxon>Metazoa</taxon>
        <taxon>Ecdysozoa</taxon>
        <taxon>Arthropoda</taxon>
        <taxon>Hexapoda</taxon>
        <taxon>Insecta</taxon>
        <taxon>Pterygota</taxon>
        <taxon>Neoptera</taxon>
        <taxon>Endopterygota</taxon>
        <taxon>Coleoptera</taxon>
        <taxon>Polyphaga</taxon>
        <taxon>Elateriformia</taxon>
        <taxon>Elateroidea</taxon>
        <taxon>Lampyridae</taxon>
        <taxon>Lampyrinae</taxon>
        <taxon>Pyrocoelia</taxon>
    </lineage>
</organism>
<keyword evidence="1" id="KW-0597">Phosphoprotein</keyword>
<dbReference type="Proteomes" id="UP001329430">
    <property type="component" value="Chromosome 2"/>
</dbReference>
<evidence type="ECO:0000256" key="1">
    <source>
        <dbReference type="ARBA" id="ARBA00022553"/>
    </source>
</evidence>
<dbReference type="AlphaFoldDB" id="A0AAN7VIL8"/>